<keyword evidence="14 19" id="KW-0560">Oxidoreductase</keyword>
<dbReference type="InterPro" id="IPR016169">
    <property type="entry name" value="FAD-bd_PCMH_sub2"/>
</dbReference>
<dbReference type="InterPro" id="IPR036635">
    <property type="entry name" value="MurB_C_sf"/>
</dbReference>
<dbReference type="InterPro" id="IPR011601">
    <property type="entry name" value="MurB_C"/>
</dbReference>
<evidence type="ECO:0000256" key="3">
    <source>
        <dbReference type="ARBA" id="ARBA00004496"/>
    </source>
</evidence>
<evidence type="ECO:0000256" key="20">
    <source>
        <dbReference type="SAM" id="MobiDB-lite"/>
    </source>
</evidence>
<keyword evidence="12 19" id="KW-0133">Cell shape</keyword>
<evidence type="ECO:0000256" key="12">
    <source>
        <dbReference type="ARBA" id="ARBA00022960"/>
    </source>
</evidence>
<sequence length="331" mass="34380">MTDTPTPSSPATTSAATPEAIPGLRGRLTPDRSLADLTWLRAGGPAQWLYQPADAEDLAAFLAGLDPAVPVFPMGVGSNLIVRDGGIRGVVIRLGRGFNGIDCGGGTVTAGAAALDAHVARRAADAGLDLTFLRTIPGAIGGAVRMNAGCYGSYVADHLVRATAITRAGEVLELAPADLEFRYRGSTLPEGAVLTEAVFRAAPGDPQVLHAKMEDQLARRDATQPTKERTAGSTFRNPAGFSSTGKADDTHELKAWSVIDAAGMRGAMLGAAQMSPKHPNFLVNTGGATAADLEGLGEMVREKVFQNAGISLEWEVIRVGEPAPSEADTNQ</sequence>
<comment type="function">
    <text evidence="2 19">Cell wall formation.</text>
</comment>
<keyword evidence="7 19" id="KW-0963">Cytoplasm</keyword>
<dbReference type="PANTHER" id="PTHR21071">
    <property type="entry name" value="UDP-N-ACETYLENOLPYRUVOYLGLUCOSAMINE REDUCTASE"/>
    <property type="match status" value="1"/>
</dbReference>
<keyword evidence="13 19" id="KW-0573">Peptidoglycan synthesis</keyword>
<dbReference type="GO" id="GO:0051301">
    <property type="term" value="P:cell division"/>
    <property type="evidence" value="ECO:0007669"/>
    <property type="project" value="UniProtKB-KW"/>
</dbReference>
<dbReference type="HAMAP" id="MF_00037">
    <property type="entry name" value="MurB"/>
    <property type="match status" value="1"/>
</dbReference>
<comment type="catalytic activity">
    <reaction evidence="18 19">
        <text>UDP-N-acetyl-alpha-D-muramate + NADP(+) = UDP-N-acetyl-3-O-(1-carboxyvinyl)-alpha-D-glucosamine + NADPH + H(+)</text>
        <dbReference type="Rhea" id="RHEA:12248"/>
        <dbReference type="ChEBI" id="CHEBI:15378"/>
        <dbReference type="ChEBI" id="CHEBI:57783"/>
        <dbReference type="ChEBI" id="CHEBI:58349"/>
        <dbReference type="ChEBI" id="CHEBI:68483"/>
        <dbReference type="ChEBI" id="CHEBI:70757"/>
        <dbReference type="EC" id="1.3.1.98"/>
    </reaction>
</comment>
<evidence type="ECO:0000256" key="15">
    <source>
        <dbReference type="ARBA" id="ARBA00023306"/>
    </source>
</evidence>
<keyword evidence="15 19" id="KW-0131">Cell cycle</keyword>
<feature type="compositionally biased region" description="Basic and acidic residues" evidence="20">
    <location>
        <begin position="217"/>
        <end position="230"/>
    </location>
</feature>
<accession>A0A438AIV3</accession>
<gene>
    <name evidence="19 22" type="primary">murB</name>
    <name evidence="22" type="ORF">EKE94_06810</name>
</gene>
<organism evidence="22 23">
    <name type="scientific">Mesobaculum littorinae</name>
    <dbReference type="NCBI Taxonomy" id="2486419"/>
    <lineage>
        <taxon>Bacteria</taxon>
        <taxon>Pseudomonadati</taxon>
        <taxon>Pseudomonadota</taxon>
        <taxon>Alphaproteobacteria</taxon>
        <taxon>Rhodobacterales</taxon>
        <taxon>Roseobacteraceae</taxon>
        <taxon>Mesobaculum</taxon>
    </lineage>
</organism>
<comment type="cofactor">
    <cofactor evidence="1 19">
        <name>FAD</name>
        <dbReference type="ChEBI" id="CHEBI:57692"/>
    </cofactor>
</comment>
<dbReference type="InterPro" id="IPR036318">
    <property type="entry name" value="FAD-bd_PCMH-like_sf"/>
</dbReference>
<dbReference type="GO" id="GO:0005829">
    <property type="term" value="C:cytosol"/>
    <property type="evidence" value="ECO:0007669"/>
    <property type="project" value="TreeGrafter"/>
</dbReference>
<keyword evidence="23" id="KW-1185">Reference proteome</keyword>
<comment type="caution">
    <text evidence="22">The sequence shown here is derived from an EMBL/GenBank/DDBJ whole genome shotgun (WGS) entry which is preliminary data.</text>
</comment>
<evidence type="ECO:0000256" key="11">
    <source>
        <dbReference type="ARBA" id="ARBA00022857"/>
    </source>
</evidence>
<feature type="region of interest" description="Disordered" evidence="20">
    <location>
        <begin position="1"/>
        <end position="25"/>
    </location>
</feature>
<dbReference type="GO" id="GO:0009252">
    <property type="term" value="P:peptidoglycan biosynthetic process"/>
    <property type="evidence" value="ECO:0007669"/>
    <property type="project" value="UniProtKB-UniRule"/>
</dbReference>
<keyword evidence="9 19" id="KW-0285">Flavoprotein</keyword>
<dbReference type="GO" id="GO:0008762">
    <property type="term" value="F:UDP-N-acetylmuramate dehydrogenase activity"/>
    <property type="evidence" value="ECO:0007669"/>
    <property type="project" value="UniProtKB-UniRule"/>
</dbReference>
<dbReference type="GO" id="GO:0071555">
    <property type="term" value="P:cell wall organization"/>
    <property type="evidence" value="ECO:0007669"/>
    <property type="project" value="UniProtKB-KW"/>
</dbReference>
<proteinExistence type="inferred from homology"/>
<dbReference type="PROSITE" id="PS51387">
    <property type="entry name" value="FAD_PCMH"/>
    <property type="match status" value="1"/>
</dbReference>
<evidence type="ECO:0000313" key="23">
    <source>
        <dbReference type="Proteomes" id="UP000285908"/>
    </source>
</evidence>
<feature type="compositionally biased region" description="Low complexity" evidence="20">
    <location>
        <begin position="1"/>
        <end position="18"/>
    </location>
</feature>
<evidence type="ECO:0000256" key="4">
    <source>
        <dbReference type="ARBA" id="ARBA00004752"/>
    </source>
</evidence>
<evidence type="ECO:0000256" key="2">
    <source>
        <dbReference type="ARBA" id="ARBA00003921"/>
    </source>
</evidence>
<name>A0A438AIV3_9RHOB</name>
<evidence type="ECO:0000259" key="21">
    <source>
        <dbReference type="PROSITE" id="PS51387"/>
    </source>
</evidence>
<keyword evidence="10 19" id="KW-0274">FAD</keyword>
<comment type="subcellular location">
    <subcellularLocation>
        <location evidence="3 19">Cytoplasm</location>
    </subcellularLocation>
</comment>
<dbReference type="SUPFAM" id="SSF56194">
    <property type="entry name" value="Uridine diphospho-N-Acetylenolpyruvylglucosamine reductase, MurB, C-terminal domain"/>
    <property type="match status" value="1"/>
</dbReference>
<evidence type="ECO:0000256" key="9">
    <source>
        <dbReference type="ARBA" id="ARBA00022630"/>
    </source>
</evidence>
<dbReference type="SUPFAM" id="SSF56176">
    <property type="entry name" value="FAD-binding/transporter-associated domain-like"/>
    <property type="match status" value="1"/>
</dbReference>
<evidence type="ECO:0000256" key="17">
    <source>
        <dbReference type="ARBA" id="ARBA00031026"/>
    </source>
</evidence>
<dbReference type="Gene3D" id="3.90.78.10">
    <property type="entry name" value="UDP-N-acetylenolpyruvoylglucosamine reductase, C-terminal domain"/>
    <property type="match status" value="1"/>
</dbReference>
<dbReference type="Proteomes" id="UP000285908">
    <property type="component" value="Unassembled WGS sequence"/>
</dbReference>
<dbReference type="NCBIfam" id="NF010480">
    <property type="entry name" value="PRK13905.1"/>
    <property type="match status" value="1"/>
</dbReference>
<dbReference type="AlphaFoldDB" id="A0A438AIV3"/>
<feature type="active site" description="Proton donor" evidence="19">
    <location>
        <position position="233"/>
    </location>
</feature>
<dbReference type="InterPro" id="IPR006094">
    <property type="entry name" value="Oxid_FAD_bind_N"/>
</dbReference>
<evidence type="ECO:0000256" key="6">
    <source>
        <dbReference type="ARBA" id="ARBA00015188"/>
    </source>
</evidence>
<comment type="pathway">
    <text evidence="4 19">Cell wall biogenesis; peptidoglycan biosynthesis.</text>
</comment>
<evidence type="ECO:0000256" key="10">
    <source>
        <dbReference type="ARBA" id="ARBA00022827"/>
    </source>
</evidence>
<evidence type="ECO:0000256" key="7">
    <source>
        <dbReference type="ARBA" id="ARBA00022490"/>
    </source>
</evidence>
<keyword evidence="16 19" id="KW-0961">Cell wall biogenesis/degradation</keyword>
<dbReference type="RefSeq" id="WP_127905850.1">
    <property type="nucleotide sequence ID" value="NZ_RQXX01000002.1"/>
</dbReference>
<evidence type="ECO:0000256" key="5">
    <source>
        <dbReference type="ARBA" id="ARBA00012518"/>
    </source>
</evidence>
<evidence type="ECO:0000256" key="8">
    <source>
        <dbReference type="ARBA" id="ARBA00022618"/>
    </source>
</evidence>
<dbReference type="InterPro" id="IPR016167">
    <property type="entry name" value="FAD-bd_PCMH_sub1"/>
</dbReference>
<evidence type="ECO:0000256" key="16">
    <source>
        <dbReference type="ARBA" id="ARBA00023316"/>
    </source>
</evidence>
<dbReference type="NCBIfam" id="TIGR00179">
    <property type="entry name" value="murB"/>
    <property type="match status" value="1"/>
</dbReference>
<feature type="active site" evidence="19">
    <location>
        <position position="315"/>
    </location>
</feature>
<evidence type="ECO:0000313" key="22">
    <source>
        <dbReference type="EMBL" id="RVV98619.1"/>
    </source>
</evidence>
<feature type="active site" evidence="19">
    <location>
        <position position="184"/>
    </location>
</feature>
<keyword evidence="8 19" id="KW-0132">Cell division</keyword>
<dbReference type="Gene3D" id="3.30.43.10">
    <property type="entry name" value="Uridine Diphospho-n-acetylenolpyruvylglucosamine Reductase, domain 2"/>
    <property type="match status" value="1"/>
</dbReference>
<comment type="similarity">
    <text evidence="19">Belongs to the MurB family.</text>
</comment>
<dbReference type="Pfam" id="PF02873">
    <property type="entry name" value="MurB_C"/>
    <property type="match status" value="1"/>
</dbReference>
<feature type="region of interest" description="Disordered" evidence="20">
    <location>
        <begin position="217"/>
        <end position="247"/>
    </location>
</feature>
<dbReference type="GO" id="GO:0008360">
    <property type="term" value="P:regulation of cell shape"/>
    <property type="evidence" value="ECO:0007669"/>
    <property type="project" value="UniProtKB-KW"/>
</dbReference>
<dbReference type="Pfam" id="PF01565">
    <property type="entry name" value="FAD_binding_4"/>
    <property type="match status" value="1"/>
</dbReference>
<protein>
    <recommendedName>
        <fullName evidence="6 19">UDP-N-acetylenolpyruvoylglucosamine reductase</fullName>
        <ecNumber evidence="5 19">1.3.1.98</ecNumber>
    </recommendedName>
    <alternativeName>
        <fullName evidence="17 19">UDP-N-acetylmuramate dehydrogenase</fullName>
    </alternativeName>
</protein>
<feature type="domain" description="FAD-binding PCMH-type" evidence="21">
    <location>
        <begin position="41"/>
        <end position="204"/>
    </location>
</feature>
<dbReference type="PANTHER" id="PTHR21071:SF4">
    <property type="entry name" value="UDP-N-ACETYLENOLPYRUVOYLGLUCOSAMINE REDUCTASE"/>
    <property type="match status" value="1"/>
</dbReference>
<keyword evidence="11 19" id="KW-0521">NADP</keyword>
<evidence type="ECO:0000256" key="19">
    <source>
        <dbReference type="HAMAP-Rule" id="MF_00037"/>
    </source>
</evidence>
<dbReference type="InterPro" id="IPR016166">
    <property type="entry name" value="FAD-bd_PCMH"/>
</dbReference>
<reference evidence="22 23" key="1">
    <citation type="submission" date="2018-11" db="EMBL/GenBank/DDBJ databases">
        <title>Mesobaculum littorinae gen. nov., sp. nov., isolated from Littorina scabra that represents a novel genus of the order Rhodobacteraceae.</title>
        <authorList>
            <person name="Li F."/>
        </authorList>
    </citation>
    <scope>NUCLEOTIDE SEQUENCE [LARGE SCALE GENOMIC DNA]</scope>
    <source>
        <strain evidence="22 23">M0103</strain>
    </source>
</reference>
<evidence type="ECO:0000256" key="13">
    <source>
        <dbReference type="ARBA" id="ARBA00022984"/>
    </source>
</evidence>
<dbReference type="EMBL" id="RQXX01000002">
    <property type="protein sequence ID" value="RVV98619.1"/>
    <property type="molecule type" value="Genomic_DNA"/>
</dbReference>
<dbReference type="Gene3D" id="3.30.465.10">
    <property type="match status" value="1"/>
</dbReference>
<feature type="compositionally biased region" description="Polar residues" evidence="20">
    <location>
        <begin position="231"/>
        <end position="245"/>
    </location>
</feature>
<evidence type="ECO:0000256" key="14">
    <source>
        <dbReference type="ARBA" id="ARBA00023002"/>
    </source>
</evidence>
<dbReference type="InterPro" id="IPR003170">
    <property type="entry name" value="MurB"/>
</dbReference>
<dbReference type="OrthoDB" id="9804753at2"/>
<dbReference type="GO" id="GO:0071949">
    <property type="term" value="F:FAD binding"/>
    <property type="evidence" value="ECO:0007669"/>
    <property type="project" value="InterPro"/>
</dbReference>
<dbReference type="EC" id="1.3.1.98" evidence="5 19"/>
<evidence type="ECO:0000256" key="18">
    <source>
        <dbReference type="ARBA" id="ARBA00048914"/>
    </source>
</evidence>
<evidence type="ECO:0000256" key="1">
    <source>
        <dbReference type="ARBA" id="ARBA00001974"/>
    </source>
</evidence>
<dbReference type="UniPathway" id="UPA00219"/>